<dbReference type="OrthoDB" id="8442940at2"/>
<evidence type="ECO:0000256" key="1">
    <source>
        <dbReference type="SAM" id="MobiDB-lite"/>
    </source>
</evidence>
<keyword evidence="4" id="KW-1185">Reference proteome</keyword>
<keyword evidence="2" id="KW-0812">Transmembrane</keyword>
<dbReference type="AlphaFoldDB" id="A0A1H8Z8U8"/>
<dbReference type="Proteomes" id="UP000199647">
    <property type="component" value="Unassembled WGS sequence"/>
</dbReference>
<feature type="compositionally biased region" description="Acidic residues" evidence="1">
    <location>
        <begin position="64"/>
        <end position="82"/>
    </location>
</feature>
<proteinExistence type="predicted"/>
<name>A0A1H8Z8U8_9HYPH</name>
<evidence type="ECO:0000256" key="2">
    <source>
        <dbReference type="SAM" id="Phobius"/>
    </source>
</evidence>
<dbReference type="STRING" id="1855383.SAMN05216548_10177"/>
<feature type="transmembrane region" description="Helical" evidence="2">
    <location>
        <begin position="181"/>
        <end position="200"/>
    </location>
</feature>
<keyword evidence="2" id="KW-0472">Membrane</keyword>
<organism evidence="3 4">
    <name type="scientific">Faunimonas pinastri</name>
    <dbReference type="NCBI Taxonomy" id="1855383"/>
    <lineage>
        <taxon>Bacteria</taxon>
        <taxon>Pseudomonadati</taxon>
        <taxon>Pseudomonadota</taxon>
        <taxon>Alphaproteobacteria</taxon>
        <taxon>Hyphomicrobiales</taxon>
        <taxon>Afifellaceae</taxon>
        <taxon>Faunimonas</taxon>
    </lineage>
</organism>
<sequence length="479" mass="50734">MPDYVSILRRSFAALPEPNAASRAAIYERARSALSRQLHSVDPPLTEDEIALQEQQLESAISELEDEYAAFPEYEPEYEDEPHEASSGHDHREGDHDDGHGGHGHYDEQHGADYQGADYREDEHHPESDPEAPSPVARGREKNPAEPGAARFQMEPRSTERRNNGPTAKQLRAPTRSRTPAIAIAGVVLAVVIVGGVAYAKRDALGSMFGGGSGHPTQTASNDAAPDRSAQNSAQSSAQPPAPVEKNTERLPSDSGPTAAATAPAGTDADTPPNGAAVPAAPDAAANPDNVNPPANAPAAGESLVAQRAIYYQQGLNGAPGKANQGAIAWSQIQSKDGQPAIQGVVTLPDQNVTVTLTITRNTDQGLPASHMVEIAFSGSGQLASSGVDKVPALVLKPSEQARGTPLAGVPMTVTDRLFWVALSDQQDNITRNLSALRTASWFDMPILFKDGTRALITFEKGIPGDKIFQNVIDSWTKS</sequence>
<accession>A0A1H8Z8U8</accession>
<dbReference type="RefSeq" id="WP_092494617.1">
    <property type="nucleotide sequence ID" value="NZ_FOFG01000001.1"/>
</dbReference>
<feature type="region of interest" description="Disordered" evidence="1">
    <location>
        <begin position="64"/>
        <end position="175"/>
    </location>
</feature>
<gene>
    <name evidence="3" type="ORF">SAMN05216548_10177</name>
</gene>
<keyword evidence="2" id="KW-1133">Transmembrane helix</keyword>
<feature type="region of interest" description="Disordered" evidence="1">
    <location>
        <begin position="210"/>
        <end position="300"/>
    </location>
</feature>
<feature type="compositionally biased region" description="Basic and acidic residues" evidence="1">
    <location>
        <begin position="83"/>
        <end position="111"/>
    </location>
</feature>
<feature type="compositionally biased region" description="Low complexity" evidence="1">
    <location>
        <begin position="229"/>
        <end position="239"/>
    </location>
</feature>
<evidence type="ECO:0000313" key="4">
    <source>
        <dbReference type="Proteomes" id="UP000199647"/>
    </source>
</evidence>
<dbReference type="EMBL" id="FOFG01000001">
    <property type="protein sequence ID" value="SEP60860.1"/>
    <property type="molecule type" value="Genomic_DNA"/>
</dbReference>
<feature type="compositionally biased region" description="Basic and acidic residues" evidence="1">
    <location>
        <begin position="118"/>
        <end position="128"/>
    </location>
</feature>
<evidence type="ECO:0000313" key="3">
    <source>
        <dbReference type="EMBL" id="SEP60860.1"/>
    </source>
</evidence>
<protein>
    <submittedName>
        <fullName evidence="3">Uncharacterized protein</fullName>
    </submittedName>
</protein>
<reference evidence="3 4" key="1">
    <citation type="submission" date="2016-10" db="EMBL/GenBank/DDBJ databases">
        <authorList>
            <person name="de Groot N.N."/>
        </authorList>
    </citation>
    <scope>NUCLEOTIDE SEQUENCE [LARGE SCALE GENOMIC DNA]</scope>
    <source>
        <strain evidence="3 4">A52C2</strain>
    </source>
</reference>
<feature type="compositionally biased region" description="Low complexity" evidence="1">
    <location>
        <begin position="256"/>
        <end position="300"/>
    </location>
</feature>